<feature type="transmembrane region" description="Helical" evidence="1">
    <location>
        <begin position="90"/>
        <end position="116"/>
    </location>
</feature>
<feature type="transmembrane region" description="Helical" evidence="1">
    <location>
        <begin position="212"/>
        <end position="236"/>
    </location>
</feature>
<name>A0A1Y1X5K5_9FUNG</name>
<evidence type="ECO:0000313" key="3">
    <source>
        <dbReference type="Proteomes" id="UP000193944"/>
    </source>
</evidence>
<feature type="transmembrane region" description="Helical" evidence="1">
    <location>
        <begin position="122"/>
        <end position="155"/>
    </location>
</feature>
<evidence type="ECO:0008006" key="4">
    <source>
        <dbReference type="Google" id="ProtNLM"/>
    </source>
</evidence>
<feature type="transmembrane region" description="Helical" evidence="1">
    <location>
        <begin position="17"/>
        <end position="36"/>
    </location>
</feature>
<reference evidence="2 3" key="1">
    <citation type="submission" date="2016-08" db="EMBL/GenBank/DDBJ databases">
        <title>A Parts List for Fungal Cellulosomes Revealed by Comparative Genomics.</title>
        <authorList>
            <consortium name="DOE Joint Genome Institute"/>
            <person name="Haitjema C.H."/>
            <person name="Gilmore S.P."/>
            <person name="Henske J.K."/>
            <person name="Solomon K.V."/>
            <person name="De Groot R."/>
            <person name="Kuo A."/>
            <person name="Mondo S.J."/>
            <person name="Salamov A.A."/>
            <person name="Labutti K."/>
            <person name="Zhao Z."/>
            <person name="Chiniquy J."/>
            <person name="Barry K."/>
            <person name="Brewer H.M."/>
            <person name="Purvine S.O."/>
            <person name="Wright A.T."/>
            <person name="Boxma B."/>
            <person name="Van Alen T."/>
            <person name="Hackstein J.H."/>
            <person name="Baker S.E."/>
            <person name="Grigoriev I.V."/>
            <person name="O'Malley M.A."/>
        </authorList>
    </citation>
    <scope>NUCLEOTIDE SEQUENCE [LARGE SCALE GENOMIC DNA]</scope>
    <source>
        <strain evidence="2 3">S4</strain>
    </source>
</reference>
<sequence>MIPSTIKRRLIPSKSQLKIILVLIIYTILICILWNVKSVSWILWPFKIMTVTLHELSHALMAICTHASVKKIIVNPNQGGKTVYAGGNPYLIIPAGYIGSSLFGSLLIFCGFSVYTSKIATLVILLCMGCTLFYSNGIFTFIFTSGVLISVILLIYTKKSKAIQYFVLFLGIMSGLYSLWDMVEDLIKRHVESSDASRFAKLKGMDWLSPKIWGLLWLLFSLLSVFTAIILALLVFNNEEQQQEECQEDGWELLSTQHQQQFNNNFNEDDNFGFGVV</sequence>
<accession>A0A1Y1X5K5</accession>
<dbReference type="Proteomes" id="UP000193944">
    <property type="component" value="Unassembled WGS sequence"/>
</dbReference>
<dbReference type="OrthoDB" id="40823at2759"/>
<dbReference type="AlphaFoldDB" id="A0A1Y1X5K5"/>
<feature type="transmembrane region" description="Helical" evidence="1">
    <location>
        <begin position="162"/>
        <end position="180"/>
    </location>
</feature>
<comment type="caution">
    <text evidence="2">The sequence shown here is derived from an EMBL/GenBank/DDBJ whole genome shotgun (WGS) entry which is preliminary data.</text>
</comment>
<dbReference type="PANTHER" id="PTHR33979:SF2">
    <property type="entry name" value="PEPTIDASE M50B-LIKE-DOMAIN-CONTAINING PROTEIN"/>
    <property type="match status" value="1"/>
</dbReference>
<dbReference type="STRING" id="1754192.A0A1Y1X5K5"/>
<proteinExistence type="predicted"/>
<dbReference type="InterPro" id="IPR049500">
    <property type="entry name" value="Peptidase_M50B-like"/>
</dbReference>
<dbReference type="PANTHER" id="PTHR33979">
    <property type="entry name" value="OS02G0221600 PROTEIN"/>
    <property type="match status" value="1"/>
</dbReference>
<evidence type="ECO:0000313" key="2">
    <source>
        <dbReference type="EMBL" id="ORX81089.1"/>
    </source>
</evidence>
<keyword evidence="1" id="KW-1133">Transmembrane helix</keyword>
<reference evidence="2 3" key="2">
    <citation type="submission" date="2016-08" db="EMBL/GenBank/DDBJ databases">
        <title>Pervasive Adenine N6-methylation of Active Genes in Fungi.</title>
        <authorList>
            <consortium name="DOE Joint Genome Institute"/>
            <person name="Mondo S.J."/>
            <person name="Dannebaum R.O."/>
            <person name="Kuo R.C."/>
            <person name="Labutti K."/>
            <person name="Haridas S."/>
            <person name="Kuo A."/>
            <person name="Salamov A."/>
            <person name="Ahrendt S.R."/>
            <person name="Lipzen A."/>
            <person name="Sullivan W."/>
            <person name="Andreopoulos W.B."/>
            <person name="Clum A."/>
            <person name="Lindquist E."/>
            <person name="Daum C."/>
            <person name="Ramamoorthy G.K."/>
            <person name="Gryganskyi A."/>
            <person name="Culley D."/>
            <person name="Magnuson J.K."/>
            <person name="James T.Y."/>
            <person name="O'Malley M.A."/>
            <person name="Stajich J.E."/>
            <person name="Spatafora J.W."/>
            <person name="Visel A."/>
            <person name="Grigoriev I.V."/>
        </authorList>
    </citation>
    <scope>NUCLEOTIDE SEQUENCE [LARGE SCALE GENOMIC DNA]</scope>
    <source>
        <strain evidence="2 3">S4</strain>
    </source>
</reference>
<dbReference type="Pfam" id="PF13398">
    <property type="entry name" value="Peptidase_M50B"/>
    <property type="match status" value="1"/>
</dbReference>
<keyword evidence="3" id="KW-1185">Reference proteome</keyword>
<evidence type="ECO:0000256" key="1">
    <source>
        <dbReference type="SAM" id="Phobius"/>
    </source>
</evidence>
<gene>
    <name evidence="2" type="ORF">BCR32DRAFT_220485</name>
</gene>
<keyword evidence="1" id="KW-0472">Membrane</keyword>
<keyword evidence="1" id="KW-0812">Transmembrane</keyword>
<protein>
    <recommendedName>
        <fullName evidence="4">Peptidase M50B-like protein</fullName>
    </recommendedName>
</protein>
<organism evidence="2 3">
    <name type="scientific">Anaeromyces robustus</name>
    <dbReference type="NCBI Taxonomy" id="1754192"/>
    <lineage>
        <taxon>Eukaryota</taxon>
        <taxon>Fungi</taxon>
        <taxon>Fungi incertae sedis</taxon>
        <taxon>Chytridiomycota</taxon>
        <taxon>Chytridiomycota incertae sedis</taxon>
        <taxon>Neocallimastigomycetes</taxon>
        <taxon>Neocallimastigales</taxon>
        <taxon>Neocallimastigaceae</taxon>
        <taxon>Anaeromyces</taxon>
    </lineage>
</organism>
<dbReference type="EMBL" id="MCFG01000127">
    <property type="protein sequence ID" value="ORX81089.1"/>
    <property type="molecule type" value="Genomic_DNA"/>
</dbReference>